<sequence length="61" mass="7068">MLLLNVLQKLKALLIYLVKGKDVKTIKIIDTLKFERAAVRGRPYYAIARHRMLIFKPNISA</sequence>
<protein>
    <submittedName>
        <fullName evidence="1">Uncharacterized protein</fullName>
    </submittedName>
</protein>
<proteinExistence type="predicted"/>
<gene>
    <name evidence="1" type="ORF">GLOINDRAFT_31117</name>
</gene>
<accession>U9TLB2</accession>
<dbReference type="EMBL" id="KI288644">
    <property type="protein sequence ID" value="ESA08945.1"/>
    <property type="molecule type" value="Genomic_DNA"/>
</dbReference>
<name>U9TLB2_RHIID</name>
<dbReference type="HOGENOM" id="CLU_2923819_0_0_1"/>
<reference evidence="1" key="1">
    <citation type="submission" date="2013-07" db="EMBL/GenBank/DDBJ databases">
        <title>The genome of an arbuscular mycorrhizal fungus provides insights into the evolution of the oldest plant symbiosis.</title>
        <authorList>
            <consortium name="DOE Joint Genome Institute"/>
            <person name="Tisserant E."/>
            <person name="Malbreil M."/>
            <person name="Kuo A."/>
            <person name="Kohler A."/>
            <person name="Symeonidi A."/>
            <person name="Balestrini R."/>
            <person name="Charron P."/>
            <person name="Duensing N."/>
            <person name="Frei-dit-Frey N."/>
            <person name="Gianinazzi-Pearson V."/>
            <person name="Gilbert B."/>
            <person name="Handa Y."/>
            <person name="Hijri M."/>
            <person name="Kaul R."/>
            <person name="Kawaguchi M."/>
            <person name="Krajinski F."/>
            <person name="Lammers P."/>
            <person name="Lapierre D."/>
            <person name="Masclaux F.G."/>
            <person name="Murat C."/>
            <person name="Morin E."/>
            <person name="Ndikumana S."/>
            <person name="Pagni M."/>
            <person name="Petitpierre D."/>
            <person name="Requena N."/>
            <person name="Rosikiewicz P."/>
            <person name="Riley R."/>
            <person name="Saito K."/>
            <person name="San Clemente H."/>
            <person name="Shapiro H."/>
            <person name="van Tuinen D."/>
            <person name="Becard G."/>
            <person name="Bonfante P."/>
            <person name="Paszkowski U."/>
            <person name="Shachar-Hill Y."/>
            <person name="Young J.P."/>
            <person name="Sanders I.R."/>
            <person name="Henrissat B."/>
            <person name="Rensing S.A."/>
            <person name="Grigoriev I.V."/>
            <person name="Corradi N."/>
            <person name="Roux C."/>
            <person name="Martin F."/>
        </authorList>
    </citation>
    <scope>NUCLEOTIDE SEQUENCE</scope>
    <source>
        <strain evidence="1">DAOM 197198</strain>
    </source>
</reference>
<evidence type="ECO:0000313" key="1">
    <source>
        <dbReference type="EMBL" id="ESA08945.1"/>
    </source>
</evidence>
<dbReference type="AlphaFoldDB" id="U9TLB2"/>
<organism evidence="1">
    <name type="scientific">Rhizophagus irregularis (strain DAOM 181602 / DAOM 197198 / MUCL 43194)</name>
    <name type="common">Arbuscular mycorrhizal fungus</name>
    <name type="synonym">Glomus intraradices</name>
    <dbReference type="NCBI Taxonomy" id="747089"/>
    <lineage>
        <taxon>Eukaryota</taxon>
        <taxon>Fungi</taxon>
        <taxon>Fungi incertae sedis</taxon>
        <taxon>Mucoromycota</taxon>
        <taxon>Glomeromycotina</taxon>
        <taxon>Glomeromycetes</taxon>
        <taxon>Glomerales</taxon>
        <taxon>Glomeraceae</taxon>
        <taxon>Rhizophagus</taxon>
    </lineage>
</organism>